<dbReference type="RefSeq" id="WP_281749498.1">
    <property type="nucleotide sequence ID" value="NZ_AP026933.1"/>
</dbReference>
<reference evidence="1 2" key="1">
    <citation type="journal article" date="2022" name="Front. Microbiol.">
        <title>Male-killing mechanisms vary between Spiroplasma species.</title>
        <authorList>
            <person name="Arai H."/>
            <person name="Inoue M."/>
            <person name="Kageyama D."/>
        </authorList>
    </citation>
    <scope>NUCLEOTIDE SEQUENCE [LARGE SCALE GENOMIC DNA]</scope>
    <source>
        <strain evidence="2">sHm</strain>
    </source>
</reference>
<keyword evidence="2" id="KW-1185">Reference proteome</keyword>
<sequence>MIIQNDVYKILVQVILEKGHCNVLLAQMMRDKNLTLSEKEAIEKIVLGTLKNQIYLDYILNQIWNVLKSVITIPFHITILRTSPHMYLWRE</sequence>
<dbReference type="EMBL" id="AP026933">
    <property type="protein sequence ID" value="BDT03555.1"/>
    <property type="molecule type" value="Genomic_DNA"/>
</dbReference>
<proteinExistence type="predicted"/>
<dbReference type="SUPFAM" id="SSF48013">
    <property type="entry name" value="NusB-like"/>
    <property type="match status" value="1"/>
</dbReference>
<gene>
    <name evidence="1" type="ORF">SHM_12010</name>
</gene>
<protein>
    <submittedName>
        <fullName evidence="1">Uncharacterized protein</fullName>
    </submittedName>
</protein>
<evidence type="ECO:0000313" key="2">
    <source>
        <dbReference type="Proteomes" id="UP001163387"/>
    </source>
</evidence>
<name>A0ABN6SWY7_9MOLU</name>
<dbReference type="InterPro" id="IPR035926">
    <property type="entry name" value="NusB-like_sf"/>
</dbReference>
<accession>A0ABN6SWY7</accession>
<evidence type="ECO:0000313" key="1">
    <source>
        <dbReference type="EMBL" id="BDT03555.1"/>
    </source>
</evidence>
<dbReference type="Proteomes" id="UP001163387">
    <property type="component" value="Chromosome"/>
</dbReference>
<organism evidence="1 2">
    <name type="scientific">Spiroplasma ixodetis</name>
    <dbReference type="NCBI Taxonomy" id="2141"/>
    <lineage>
        <taxon>Bacteria</taxon>
        <taxon>Bacillati</taxon>
        <taxon>Mycoplasmatota</taxon>
        <taxon>Mollicutes</taxon>
        <taxon>Entomoplasmatales</taxon>
        <taxon>Spiroplasmataceae</taxon>
        <taxon>Spiroplasma</taxon>
    </lineage>
</organism>